<dbReference type="AlphaFoldDB" id="A0A284RLN4"/>
<evidence type="ECO:0000313" key="3">
    <source>
        <dbReference type="Proteomes" id="UP000219338"/>
    </source>
</evidence>
<keyword evidence="1" id="KW-0812">Transmembrane</keyword>
<reference evidence="3" key="1">
    <citation type="journal article" date="2017" name="Nat. Ecol. Evol.">
        <title>Genome expansion and lineage-specific genetic innovations in the forest pathogenic fungi Armillaria.</title>
        <authorList>
            <person name="Sipos G."/>
            <person name="Prasanna A.N."/>
            <person name="Walter M.C."/>
            <person name="O'Connor E."/>
            <person name="Balint B."/>
            <person name="Krizsan K."/>
            <person name="Kiss B."/>
            <person name="Hess J."/>
            <person name="Varga T."/>
            <person name="Slot J."/>
            <person name="Riley R."/>
            <person name="Boka B."/>
            <person name="Rigling D."/>
            <person name="Barry K."/>
            <person name="Lee J."/>
            <person name="Mihaltcheva S."/>
            <person name="LaButti K."/>
            <person name="Lipzen A."/>
            <person name="Waldron R."/>
            <person name="Moloney N.M."/>
            <person name="Sperisen C."/>
            <person name="Kredics L."/>
            <person name="Vagvoelgyi C."/>
            <person name="Patrignani A."/>
            <person name="Fitzpatrick D."/>
            <person name="Nagy I."/>
            <person name="Doyle S."/>
            <person name="Anderson J.B."/>
            <person name="Grigoriev I.V."/>
            <person name="Gueldener U."/>
            <person name="Muensterkoetter M."/>
            <person name="Nagy L.G."/>
        </authorList>
    </citation>
    <scope>NUCLEOTIDE SEQUENCE [LARGE SCALE GENOMIC DNA]</scope>
    <source>
        <strain evidence="3">C18/9</strain>
    </source>
</reference>
<keyword evidence="3" id="KW-1185">Reference proteome</keyword>
<accession>A0A284RLN4</accession>
<keyword evidence="1" id="KW-1133">Transmembrane helix</keyword>
<protein>
    <submittedName>
        <fullName evidence="2">Uncharacterized protein</fullName>
    </submittedName>
</protein>
<gene>
    <name evidence="2" type="ORF">ARMOST_13040</name>
</gene>
<keyword evidence="1" id="KW-0472">Membrane</keyword>
<evidence type="ECO:0000313" key="2">
    <source>
        <dbReference type="EMBL" id="SJL09659.1"/>
    </source>
</evidence>
<dbReference type="Proteomes" id="UP000219338">
    <property type="component" value="Unassembled WGS sequence"/>
</dbReference>
<dbReference type="EMBL" id="FUEG01000011">
    <property type="protein sequence ID" value="SJL09659.1"/>
    <property type="molecule type" value="Genomic_DNA"/>
</dbReference>
<evidence type="ECO:0000256" key="1">
    <source>
        <dbReference type="SAM" id="Phobius"/>
    </source>
</evidence>
<sequence>MYLNVLHHLPDPTLLVQNLQNRAAKTCTYDERFQQLSMDDKPVRIFVGIEDWNGAASYPFHRHHMITVAFLSIVWAVSVFLVPGAAENYHNSGAFLPWLATSIEEVQFLLRAQGNKN</sequence>
<feature type="transmembrane region" description="Helical" evidence="1">
    <location>
        <begin position="66"/>
        <end position="86"/>
    </location>
</feature>
<proteinExistence type="predicted"/>
<organism evidence="2 3">
    <name type="scientific">Armillaria ostoyae</name>
    <name type="common">Armillaria root rot fungus</name>
    <dbReference type="NCBI Taxonomy" id="47428"/>
    <lineage>
        <taxon>Eukaryota</taxon>
        <taxon>Fungi</taxon>
        <taxon>Dikarya</taxon>
        <taxon>Basidiomycota</taxon>
        <taxon>Agaricomycotina</taxon>
        <taxon>Agaricomycetes</taxon>
        <taxon>Agaricomycetidae</taxon>
        <taxon>Agaricales</taxon>
        <taxon>Marasmiineae</taxon>
        <taxon>Physalacriaceae</taxon>
        <taxon>Armillaria</taxon>
    </lineage>
</organism>
<name>A0A284RLN4_ARMOS</name>